<sequence>MGFSFSLLLFLASFPVILAQEVTHATISIDGTATVAVIDDNFVCATLDWWPHDKCNYNQCPWGYSSVTNLDLSHPLLSKAIQAFFVATIAFRNLRIRIGGSLQDQVLYGVESLKAPCQPFRKMKGGLFGFSKGCLHMNRWDELNHLFSRTG</sequence>
<reference evidence="2" key="2">
    <citation type="journal article" date="2023" name="Int. J. Mol. Sci.">
        <title>De Novo Assembly and Annotation of 11 Diverse Shrub Willow (Salix) Genomes Reveals Novel Gene Organization in Sex-Linked Regions.</title>
        <authorList>
            <person name="Hyden B."/>
            <person name="Feng K."/>
            <person name="Yates T.B."/>
            <person name="Jawdy S."/>
            <person name="Cereghino C."/>
            <person name="Smart L.B."/>
            <person name="Muchero W."/>
        </authorList>
    </citation>
    <scope>NUCLEOTIDE SEQUENCE</scope>
    <source>
        <tissue evidence="2">Shoot tip</tissue>
    </source>
</reference>
<dbReference type="EMBL" id="JAPFFI010000020">
    <property type="protein sequence ID" value="KAJ6340177.1"/>
    <property type="molecule type" value="Genomic_DNA"/>
</dbReference>
<dbReference type="Pfam" id="PF03662">
    <property type="entry name" value="Glyco_hydro_79n"/>
    <property type="match status" value="1"/>
</dbReference>
<gene>
    <name evidence="2" type="ORF">OIU77_008016</name>
</gene>
<evidence type="ECO:0000313" key="3">
    <source>
        <dbReference type="Proteomes" id="UP001141253"/>
    </source>
</evidence>
<dbReference type="PANTHER" id="PTHR14363">
    <property type="entry name" value="HEPARANASE-RELATED"/>
    <property type="match status" value="1"/>
</dbReference>
<feature type="signal peptide" evidence="1">
    <location>
        <begin position="1"/>
        <end position="19"/>
    </location>
</feature>
<comment type="caution">
    <text evidence="2">The sequence shown here is derived from an EMBL/GenBank/DDBJ whole genome shotgun (WGS) entry which is preliminary data.</text>
</comment>
<dbReference type="InterPro" id="IPR005199">
    <property type="entry name" value="Glyco_hydro_79"/>
</dbReference>
<name>A0ABQ9AJ40_9ROSI</name>
<dbReference type="PANTHER" id="PTHR14363:SF21">
    <property type="entry name" value="HEPARANASE-LIKE PROTEIN 1"/>
    <property type="match status" value="1"/>
</dbReference>
<keyword evidence="3" id="KW-1185">Reference proteome</keyword>
<feature type="non-terminal residue" evidence="2">
    <location>
        <position position="151"/>
    </location>
</feature>
<reference evidence="2" key="1">
    <citation type="submission" date="2022-10" db="EMBL/GenBank/DDBJ databases">
        <authorList>
            <person name="Hyden B.L."/>
            <person name="Feng K."/>
            <person name="Yates T."/>
            <person name="Jawdy S."/>
            <person name="Smart L.B."/>
            <person name="Muchero W."/>
        </authorList>
    </citation>
    <scope>NUCLEOTIDE SEQUENCE</scope>
    <source>
        <tissue evidence="2">Shoot tip</tissue>
    </source>
</reference>
<accession>A0ABQ9AJ40</accession>
<organism evidence="2 3">
    <name type="scientific">Salix suchowensis</name>
    <dbReference type="NCBI Taxonomy" id="1278906"/>
    <lineage>
        <taxon>Eukaryota</taxon>
        <taxon>Viridiplantae</taxon>
        <taxon>Streptophyta</taxon>
        <taxon>Embryophyta</taxon>
        <taxon>Tracheophyta</taxon>
        <taxon>Spermatophyta</taxon>
        <taxon>Magnoliopsida</taxon>
        <taxon>eudicotyledons</taxon>
        <taxon>Gunneridae</taxon>
        <taxon>Pentapetalae</taxon>
        <taxon>rosids</taxon>
        <taxon>fabids</taxon>
        <taxon>Malpighiales</taxon>
        <taxon>Salicaceae</taxon>
        <taxon>Saliceae</taxon>
        <taxon>Salix</taxon>
    </lineage>
</organism>
<dbReference type="Proteomes" id="UP001141253">
    <property type="component" value="Chromosome 15W"/>
</dbReference>
<evidence type="ECO:0000256" key="1">
    <source>
        <dbReference type="SAM" id="SignalP"/>
    </source>
</evidence>
<protein>
    <submittedName>
        <fullName evidence="2">Uncharacterized protein</fullName>
    </submittedName>
</protein>
<feature type="chain" id="PRO_5046183152" evidence="1">
    <location>
        <begin position="20"/>
        <end position="151"/>
    </location>
</feature>
<proteinExistence type="predicted"/>
<keyword evidence="1" id="KW-0732">Signal</keyword>
<evidence type="ECO:0000313" key="2">
    <source>
        <dbReference type="EMBL" id="KAJ6340177.1"/>
    </source>
</evidence>
<dbReference type="Gene3D" id="3.20.20.80">
    <property type="entry name" value="Glycosidases"/>
    <property type="match status" value="1"/>
</dbReference>